<dbReference type="InterPro" id="IPR001547">
    <property type="entry name" value="Glyco_hydro_5"/>
</dbReference>
<evidence type="ECO:0000256" key="7">
    <source>
        <dbReference type="ARBA" id="ARBA00023295"/>
    </source>
</evidence>
<keyword evidence="10" id="KW-1185">Reference proteome</keyword>
<evidence type="ECO:0000256" key="4">
    <source>
        <dbReference type="ARBA" id="ARBA00022525"/>
    </source>
</evidence>
<name>A0AB37UCY1_9CYAN</name>
<gene>
    <name evidence="9" type="ORF">DSM107010_52860</name>
</gene>
<evidence type="ECO:0000259" key="8">
    <source>
        <dbReference type="Pfam" id="PF26410"/>
    </source>
</evidence>
<dbReference type="GO" id="GO:0000272">
    <property type="term" value="P:polysaccharide catabolic process"/>
    <property type="evidence" value="ECO:0007669"/>
    <property type="project" value="InterPro"/>
</dbReference>
<proteinExistence type="predicted"/>
<comment type="caution">
    <text evidence="9">The sequence shown here is derived from an EMBL/GenBank/DDBJ whole genome shotgun (WGS) entry which is preliminary data.</text>
</comment>
<comment type="catalytic activity">
    <reaction evidence="1">
        <text>Random hydrolysis of (1-&gt;4)-beta-D-mannosidic linkages in mannans, galactomannans and glucomannans.</text>
        <dbReference type="EC" id="3.2.1.78"/>
    </reaction>
</comment>
<keyword evidence="4" id="KW-0964">Secreted</keyword>
<dbReference type="GO" id="GO:0005576">
    <property type="term" value="C:extracellular region"/>
    <property type="evidence" value="ECO:0007669"/>
    <property type="project" value="UniProtKB-SubCell"/>
</dbReference>
<evidence type="ECO:0000313" key="10">
    <source>
        <dbReference type="Proteomes" id="UP000282574"/>
    </source>
</evidence>
<dbReference type="PANTHER" id="PTHR31451">
    <property type="match status" value="1"/>
</dbReference>
<sequence length="439" mass="51674">MGAIATHLLPANSAASEPFYGINAFYLLTESYRKAKENPQANLRQTIRKYLQDELGLARLRDRSKINAIRFLAGNNYPSDKRQTVKKGVNRPFHFDAMLWTTAQQMDRRVLDVLDAMMQSLAEMEFYIVPVLANYWIEYGGILRYLEWVSKIEREEWFDAYCNRKDEEYYLKYSLDFYTSPAIEKLFQTHIQPVLQVCRKYSQVAILDIMNEPRGKNRYSMENQKIENNLYSHQIVAQWLNRQASFVKRSLPKVNITTGEEGWLNSPIDLQLNYLKNESQYYEGIDLKTNLFAPNSTLTMGSIHMYTHEAVEFNKPNECGRRFRDRRGWDYLLQPDRPQTPESYVKMGEEWIKSRATVFGNKPWYLGEMGWCRCQSKTDRSPLPATVLQKERIPIYRNWAKQAFQLGAKGVFLWELAGITHRDEFYAMNLNQIIDVFPR</sequence>
<keyword evidence="5" id="KW-0732">Signal</keyword>
<keyword evidence="7" id="KW-0326">Glycosidase</keyword>
<evidence type="ECO:0000313" key="9">
    <source>
        <dbReference type="EMBL" id="RUT06341.1"/>
    </source>
</evidence>
<feature type="domain" description="Glycoside hydrolase family 5" evidence="8">
    <location>
        <begin position="26"/>
        <end position="267"/>
    </location>
</feature>
<reference evidence="9 10" key="1">
    <citation type="journal article" date="2019" name="Genome Biol. Evol.">
        <title>Day and night: Metabolic profiles and evolutionary relationships of six axenic non-marine cyanobacteria.</title>
        <authorList>
            <person name="Will S.E."/>
            <person name="Henke P."/>
            <person name="Boedeker C."/>
            <person name="Huang S."/>
            <person name="Brinkmann H."/>
            <person name="Rohde M."/>
            <person name="Jarek M."/>
            <person name="Friedl T."/>
            <person name="Seufert S."/>
            <person name="Schumacher M."/>
            <person name="Overmann J."/>
            <person name="Neumann-Schaal M."/>
            <person name="Petersen J."/>
        </authorList>
    </citation>
    <scope>NUCLEOTIDE SEQUENCE [LARGE SCALE GENOMIC DNA]</scope>
    <source>
        <strain evidence="9 10">SAG 39.79</strain>
    </source>
</reference>
<evidence type="ECO:0000256" key="6">
    <source>
        <dbReference type="ARBA" id="ARBA00022801"/>
    </source>
</evidence>
<dbReference type="AlphaFoldDB" id="A0AB37UCY1"/>
<dbReference type="GO" id="GO:0016985">
    <property type="term" value="F:mannan endo-1,4-beta-mannosidase activity"/>
    <property type="evidence" value="ECO:0007669"/>
    <property type="project" value="TreeGrafter"/>
</dbReference>
<dbReference type="SUPFAM" id="SSF51445">
    <property type="entry name" value="(Trans)glycosidases"/>
    <property type="match status" value="1"/>
</dbReference>
<evidence type="ECO:0000256" key="2">
    <source>
        <dbReference type="ARBA" id="ARBA00004613"/>
    </source>
</evidence>
<dbReference type="EMBL" id="RSCK01000068">
    <property type="protein sequence ID" value="RUT06341.1"/>
    <property type="molecule type" value="Genomic_DNA"/>
</dbReference>
<dbReference type="InterPro" id="IPR045053">
    <property type="entry name" value="MAN-like"/>
</dbReference>
<evidence type="ECO:0000256" key="1">
    <source>
        <dbReference type="ARBA" id="ARBA00001678"/>
    </source>
</evidence>
<dbReference type="EC" id="3.2.1.78" evidence="3"/>
<comment type="subcellular location">
    <subcellularLocation>
        <location evidence="2">Secreted</location>
    </subcellularLocation>
</comment>
<evidence type="ECO:0000256" key="5">
    <source>
        <dbReference type="ARBA" id="ARBA00022729"/>
    </source>
</evidence>
<protein>
    <recommendedName>
        <fullName evidence="3">mannan endo-1,4-beta-mannosidase</fullName>
        <ecNumber evidence="3">3.2.1.78</ecNumber>
    </recommendedName>
</protein>
<dbReference type="Pfam" id="PF26410">
    <property type="entry name" value="GH5_mannosidase"/>
    <property type="match status" value="1"/>
</dbReference>
<dbReference type="InterPro" id="IPR017853">
    <property type="entry name" value="GH"/>
</dbReference>
<dbReference type="PANTHER" id="PTHR31451:SF39">
    <property type="entry name" value="MANNAN ENDO-1,4-BETA-MANNOSIDASE 1"/>
    <property type="match status" value="1"/>
</dbReference>
<organism evidence="9 10">
    <name type="scientific">Chroococcidiopsis cubana SAG 39.79</name>
    <dbReference type="NCBI Taxonomy" id="388085"/>
    <lineage>
        <taxon>Bacteria</taxon>
        <taxon>Bacillati</taxon>
        <taxon>Cyanobacteriota</taxon>
        <taxon>Cyanophyceae</taxon>
        <taxon>Chroococcidiopsidales</taxon>
        <taxon>Chroococcidiopsidaceae</taxon>
        <taxon>Chroococcidiopsis</taxon>
    </lineage>
</organism>
<evidence type="ECO:0000256" key="3">
    <source>
        <dbReference type="ARBA" id="ARBA00012706"/>
    </source>
</evidence>
<dbReference type="Gene3D" id="3.20.20.80">
    <property type="entry name" value="Glycosidases"/>
    <property type="match status" value="1"/>
</dbReference>
<dbReference type="Proteomes" id="UP000282574">
    <property type="component" value="Unassembled WGS sequence"/>
</dbReference>
<accession>A0AB37UCY1</accession>
<keyword evidence="6" id="KW-0378">Hydrolase</keyword>